<dbReference type="InterPro" id="IPR029063">
    <property type="entry name" value="SAM-dependent_MTases_sf"/>
</dbReference>
<protein>
    <submittedName>
        <fullName evidence="2">Class I SAM-dependent methyltransferase</fullName>
    </submittedName>
</protein>
<comment type="caution">
    <text evidence="2">The sequence shown here is derived from an EMBL/GenBank/DDBJ whole genome shotgun (WGS) entry which is preliminary data.</text>
</comment>
<accession>A0A5R9G721</accession>
<dbReference type="EMBL" id="VCIW01000023">
    <property type="protein sequence ID" value="TLS49248.1"/>
    <property type="molecule type" value="Genomic_DNA"/>
</dbReference>
<proteinExistence type="predicted"/>
<dbReference type="PANTHER" id="PTHR42912:SF93">
    <property type="entry name" value="N6-ADENOSINE-METHYLTRANSFERASE TMT1A"/>
    <property type="match status" value="1"/>
</dbReference>
<gene>
    <name evidence="2" type="ORF">FE782_26530</name>
</gene>
<keyword evidence="2" id="KW-0489">Methyltransferase</keyword>
<dbReference type="InterPro" id="IPR013216">
    <property type="entry name" value="Methyltransf_11"/>
</dbReference>
<dbReference type="PANTHER" id="PTHR42912">
    <property type="entry name" value="METHYLTRANSFERASE"/>
    <property type="match status" value="1"/>
</dbReference>
<reference evidence="2 3" key="1">
    <citation type="submission" date="2019-05" db="EMBL/GenBank/DDBJ databases">
        <authorList>
            <person name="Narsing Rao M.P."/>
            <person name="Li W.J."/>
        </authorList>
    </citation>
    <scope>NUCLEOTIDE SEQUENCE [LARGE SCALE GENOMIC DNA]</scope>
    <source>
        <strain evidence="2 3">SYSU_K30003</strain>
    </source>
</reference>
<keyword evidence="2" id="KW-0808">Transferase</keyword>
<evidence type="ECO:0000313" key="2">
    <source>
        <dbReference type="EMBL" id="TLS49248.1"/>
    </source>
</evidence>
<evidence type="ECO:0000313" key="3">
    <source>
        <dbReference type="Proteomes" id="UP000309676"/>
    </source>
</evidence>
<evidence type="ECO:0000259" key="1">
    <source>
        <dbReference type="Pfam" id="PF08241"/>
    </source>
</evidence>
<organism evidence="2 3">
    <name type="scientific">Paenibacillus antri</name>
    <dbReference type="NCBI Taxonomy" id="2582848"/>
    <lineage>
        <taxon>Bacteria</taxon>
        <taxon>Bacillati</taxon>
        <taxon>Bacillota</taxon>
        <taxon>Bacilli</taxon>
        <taxon>Bacillales</taxon>
        <taxon>Paenibacillaceae</taxon>
        <taxon>Paenibacillus</taxon>
    </lineage>
</organism>
<dbReference type="OrthoDB" id="9804312at2"/>
<sequence length="201" mass="23105">MKLSYDRHAEERDTGKLQDWKTIERERFVRALREAKAETLLEVGAGPGRDSLFFKDAGFRATSVDLSPEMVRLCRDKGLDAYEMDMSDLRFPDAAFDAVYALNCLLHIPKAELEHTLRGIRRVLKPGGLFYMGVYGGVDSEGVWEQDEYEPKRFFAMYEDDAMREAVKRVFDVSYFGVVKLSETGRQPHFQSMILRKSADV</sequence>
<dbReference type="AlphaFoldDB" id="A0A5R9G721"/>
<dbReference type="SUPFAM" id="SSF53335">
    <property type="entry name" value="S-adenosyl-L-methionine-dependent methyltransferases"/>
    <property type="match status" value="1"/>
</dbReference>
<name>A0A5R9G721_9BACL</name>
<dbReference type="Pfam" id="PF08241">
    <property type="entry name" value="Methyltransf_11"/>
    <property type="match status" value="1"/>
</dbReference>
<dbReference type="InterPro" id="IPR050508">
    <property type="entry name" value="Methyltransf_Superfamily"/>
</dbReference>
<keyword evidence="3" id="KW-1185">Reference proteome</keyword>
<dbReference type="GO" id="GO:0008757">
    <property type="term" value="F:S-adenosylmethionine-dependent methyltransferase activity"/>
    <property type="evidence" value="ECO:0007669"/>
    <property type="project" value="InterPro"/>
</dbReference>
<dbReference type="Gene3D" id="3.40.50.150">
    <property type="entry name" value="Vaccinia Virus protein VP39"/>
    <property type="match status" value="1"/>
</dbReference>
<dbReference type="Proteomes" id="UP000309676">
    <property type="component" value="Unassembled WGS sequence"/>
</dbReference>
<feature type="domain" description="Methyltransferase type 11" evidence="1">
    <location>
        <begin position="41"/>
        <end position="131"/>
    </location>
</feature>
<dbReference type="CDD" id="cd02440">
    <property type="entry name" value="AdoMet_MTases"/>
    <property type="match status" value="1"/>
</dbReference>
<dbReference type="GO" id="GO:0032259">
    <property type="term" value="P:methylation"/>
    <property type="evidence" value="ECO:0007669"/>
    <property type="project" value="UniProtKB-KW"/>
</dbReference>